<dbReference type="AlphaFoldDB" id="A0AA38CIF9"/>
<feature type="compositionally biased region" description="Low complexity" evidence="1">
    <location>
        <begin position="26"/>
        <end position="48"/>
    </location>
</feature>
<dbReference type="EMBL" id="JAHRHJ020000010">
    <property type="protein sequence ID" value="KAH9299548.1"/>
    <property type="molecule type" value="Genomic_DNA"/>
</dbReference>
<protein>
    <submittedName>
        <fullName evidence="2">Uncharacterized protein</fullName>
    </submittedName>
</protein>
<organism evidence="2 3">
    <name type="scientific">Taxus chinensis</name>
    <name type="common">Chinese yew</name>
    <name type="synonym">Taxus wallichiana var. chinensis</name>
    <dbReference type="NCBI Taxonomy" id="29808"/>
    <lineage>
        <taxon>Eukaryota</taxon>
        <taxon>Viridiplantae</taxon>
        <taxon>Streptophyta</taxon>
        <taxon>Embryophyta</taxon>
        <taxon>Tracheophyta</taxon>
        <taxon>Spermatophyta</taxon>
        <taxon>Pinopsida</taxon>
        <taxon>Pinidae</taxon>
        <taxon>Conifers II</taxon>
        <taxon>Cupressales</taxon>
        <taxon>Taxaceae</taxon>
        <taxon>Taxus</taxon>
    </lineage>
</organism>
<evidence type="ECO:0000313" key="2">
    <source>
        <dbReference type="EMBL" id="KAH9299548.1"/>
    </source>
</evidence>
<dbReference type="Proteomes" id="UP000824469">
    <property type="component" value="Unassembled WGS sequence"/>
</dbReference>
<keyword evidence="3" id="KW-1185">Reference proteome</keyword>
<accession>A0AA38CIF9</accession>
<feature type="region of interest" description="Disordered" evidence="1">
    <location>
        <begin position="1"/>
        <end position="60"/>
    </location>
</feature>
<comment type="caution">
    <text evidence="2">The sequence shown here is derived from an EMBL/GenBank/DDBJ whole genome shotgun (WGS) entry which is preliminary data.</text>
</comment>
<feature type="non-terminal residue" evidence="2">
    <location>
        <position position="60"/>
    </location>
</feature>
<proteinExistence type="predicted"/>
<feature type="compositionally biased region" description="Polar residues" evidence="1">
    <location>
        <begin position="49"/>
        <end position="60"/>
    </location>
</feature>
<feature type="compositionally biased region" description="Polar residues" evidence="1">
    <location>
        <begin position="1"/>
        <end position="11"/>
    </location>
</feature>
<evidence type="ECO:0000313" key="3">
    <source>
        <dbReference type="Proteomes" id="UP000824469"/>
    </source>
</evidence>
<name>A0AA38CIF9_TAXCH</name>
<evidence type="ECO:0000256" key="1">
    <source>
        <dbReference type="SAM" id="MobiDB-lite"/>
    </source>
</evidence>
<gene>
    <name evidence="2" type="ORF">KI387_031230</name>
</gene>
<reference evidence="2 3" key="1">
    <citation type="journal article" date="2021" name="Nat. Plants">
        <title>The Taxus genome provides insights into paclitaxel biosynthesis.</title>
        <authorList>
            <person name="Xiong X."/>
            <person name="Gou J."/>
            <person name="Liao Q."/>
            <person name="Li Y."/>
            <person name="Zhou Q."/>
            <person name="Bi G."/>
            <person name="Li C."/>
            <person name="Du R."/>
            <person name="Wang X."/>
            <person name="Sun T."/>
            <person name="Guo L."/>
            <person name="Liang H."/>
            <person name="Lu P."/>
            <person name="Wu Y."/>
            <person name="Zhang Z."/>
            <person name="Ro D.K."/>
            <person name="Shang Y."/>
            <person name="Huang S."/>
            <person name="Yan J."/>
        </authorList>
    </citation>
    <scope>NUCLEOTIDE SEQUENCE [LARGE SCALE GENOMIC DNA]</scope>
    <source>
        <strain evidence="2">Ta-2019</strain>
    </source>
</reference>
<feature type="non-terminal residue" evidence="2">
    <location>
        <position position="1"/>
    </location>
</feature>
<sequence length="60" mass="5687">FSCANAQSHGVTGSIPGCIAKPLSPAPVVAATPPSSSATSPSQQEAAPTPSSGVPSAETP</sequence>